<reference evidence="1 2" key="1">
    <citation type="journal article" date="2011" name="J. Bacteriol.">
        <title>Complete genome sequence of Melissococcus plutonius ATCC 35311.</title>
        <authorList>
            <person name="Okumura K."/>
            <person name="Arai R."/>
            <person name="Okura M."/>
            <person name="Kirikae T."/>
            <person name="Takamatsu D."/>
            <person name="Osaki M."/>
            <person name="Miyoshi-Akiyama T."/>
        </authorList>
    </citation>
    <scope>NUCLEOTIDE SEQUENCE [LARGE SCALE GENOMIC DNA]</scope>
    <source>
        <strain evidence="2">ATCC 35311 / CIP 104052 / LMG 20360 / NCIMB 702443</strain>
    </source>
</reference>
<dbReference type="KEGG" id="mps:MPTP_1830"/>
<protein>
    <submittedName>
        <fullName evidence="1">Uncharacterized protein</fullName>
    </submittedName>
</protein>
<dbReference type="AlphaFoldDB" id="F3YCJ6"/>
<sequence length="55" mass="6099">MAVEMENKELEELYQLAIDELEGSGESLIIWAGGDAVNQQDALAKAFLKNFLRSV</sequence>
<evidence type="ECO:0000313" key="1">
    <source>
        <dbReference type="EMBL" id="BAK22224.1"/>
    </source>
</evidence>
<name>F3YCJ6_MELPT</name>
<accession>F3YCJ6</accession>
<keyword evidence="2" id="KW-1185">Reference proteome</keyword>
<organism evidence="1 2">
    <name type="scientific">Melissococcus plutonius (strain ATCC 35311 / DSM 29964 / CIP 104052 / LMG 20360 / NCIMB 702443)</name>
    <dbReference type="NCBI Taxonomy" id="940190"/>
    <lineage>
        <taxon>Bacteria</taxon>
        <taxon>Bacillati</taxon>
        <taxon>Bacillota</taxon>
        <taxon>Bacilli</taxon>
        <taxon>Lactobacillales</taxon>
        <taxon>Enterococcaceae</taxon>
        <taxon>Melissococcus</taxon>
    </lineage>
</organism>
<dbReference type="RefSeq" id="WP_013774660.1">
    <property type="nucleotide sequence ID" value="NC_015516.1"/>
</dbReference>
<reference key="2">
    <citation type="submission" date="2011-04" db="EMBL/GenBank/DDBJ databases">
        <title>Whole genome sequence of Melissococcus plutonius ATCC 35311.</title>
        <authorList>
            <person name="Okumura K."/>
            <person name="Arai R."/>
            <person name="Osaki M."/>
            <person name="Okura M."/>
            <person name="Kirikae T."/>
            <person name="Takamatsu D."/>
            <person name="Akiyama T."/>
        </authorList>
    </citation>
    <scope>NUCLEOTIDE SEQUENCE</scope>
    <source>
        <strain>ATCC 35311</strain>
    </source>
</reference>
<gene>
    <name evidence="1" type="ordered locus">MPTP_1830</name>
</gene>
<evidence type="ECO:0000313" key="2">
    <source>
        <dbReference type="Proteomes" id="UP000008456"/>
    </source>
</evidence>
<dbReference type="Proteomes" id="UP000008456">
    <property type="component" value="Chromosome"/>
</dbReference>
<dbReference type="HOGENOM" id="CLU_3027009_0_0_9"/>
<dbReference type="EMBL" id="AP012200">
    <property type="protein sequence ID" value="BAK22224.1"/>
    <property type="molecule type" value="Genomic_DNA"/>
</dbReference>
<proteinExistence type="predicted"/>